<evidence type="ECO:0000313" key="8">
    <source>
        <dbReference type="EMBL" id="SED25082.1"/>
    </source>
</evidence>
<dbReference type="InterPro" id="IPR036291">
    <property type="entry name" value="NAD(P)-bd_dom_sf"/>
</dbReference>
<reference evidence="9" key="1">
    <citation type="submission" date="2016-10" db="EMBL/GenBank/DDBJ databases">
        <authorList>
            <person name="Varghese N."/>
        </authorList>
    </citation>
    <scope>NUCLEOTIDE SEQUENCE [LARGE SCALE GENOMIC DNA]</scope>
    <source>
        <strain evidence="9">DSM 44719</strain>
    </source>
</reference>
<dbReference type="RefSeq" id="WP_073363028.1">
    <property type="nucleotide sequence ID" value="NZ_FNTL01000004.1"/>
</dbReference>
<sequence>MQITAAVSRGPESPFTLETVRLDEPREDEVVVRIVATGLCHTDLFTKAALPGAVGPVVLGHEGAGVVVDVGSRVTGVAPGDHVILSYRHCGDCRQCRTAGPAYCENAHRLNSSGRRTDGSATVTQHGEPVRAAFFGQSSFAEHVLATADNVVVVDESVDLAAAAPLGCGFQTGAGAVLNVLRPDGDSSVVVFGAGSVGFAALLAARSVGVATLLAVDPVPARRALAEEFGATAIDPGTQDVVAEIRAATGGGATHTLDTTGNSVVIGQALASLRARGSAVVVGLGAPEVTVNVQDLMLNGKTLRGCVEGDSTVQQFIPQLLALHAEGKFPFDRLVTRYRFDDINRAVADQAAGTVIKPVLVW</sequence>
<evidence type="ECO:0000256" key="2">
    <source>
        <dbReference type="ARBA" id="ARBA00008072"/>
    </source>
</evidence>
<evidence type="ECO:0000259" key="7">
    <source>
        <dbReference type="SMART" id="SM00829"/>
    </source>
</evidence>
<dbReference type="Pfam" id="PF08240">
    <property type="entry name" value="ADH_N"/>
    <property type="match status" value="1"/>
</dbReference>
<evidence type="ECO:0000256" key="4">
    <source>
        <dbReference type="ARBA" id="ARBA00022833"/>
    </source>
</evidence>
<dbReference type="SUPFAM" id="SSF51735">
    <property type="entry name" value="NAD(P)-binding Rossmann-fold domains"/>
    <property type="match status" value="1"/>
</dbReference>
<dbReference type="GO" id="GO:0008270">
    <property type="term" value="F:zinc ion binding"/>
    <property type="evidence" value="ECO:0007669"/>
    <property type="project" value="InterPro"/>
</dbReference>
<keyword evidence="5" id="KW-0560">Oxidoreductase</keyword>
<dbReference type="CDD" id="cd08278">
    <property type="entry name" value="benzyl_alcohol_DH"/>
    <property type="match status" value="1"/>
</dbReference>
<dbReference type="InterPro" id="IPR013149">
    <property type="entry name" value="ADH-like_C"/>
</dbReference>
<dbReference type="SUPFAM" id="SSF50129">
    <property type="entry name" value="GroES-like"/>
    <property type="match status" value="1"/>
</dbReference>
<comment type="cofactor">
    <cofactor evidence="1 6">
        <name>Zn(2+)</name>
        <dbReference type="ChEBI" id="CHEBI:29105"/>
    </cofactor>
</comment>
<evidence type="ECO:0000256" key="6">
    <source>
        <dbReference type="RuleBase" id="RU361277"/>
    </source>
</evidence>
<keyword evidence="3 6" id="KW-0479">Metal-binding</keyword>
<evidence type="ECO:0000313" key="9">
    <source>
        <dbReference type="Proteomes" id="UP000183407"/>
    </source>
</evidence>
<dbReference type="Proteomes" id="UP000183407">
    <property type="component" value="Unassembled WGS sequence"/>
</dbReference>
<organism evidence="8 9">
    <name type="scientific">Rhodococcus jostii</name>
    <dbReference type="NCBI Taxonomy" id="132919"/>
    <lineage>
        <taxon>Bacteria</taxon>
        <taxon>Bacillati</taxon>
        <taxon>Actinomycetota</taxon>
        <taxon>Actinomycetes</taxon>
        <taxon>Mycobacteriales</taxon>
        <taxon>Nocardiaceae</taxon>
        <taxon>Rhodococcus</taxon>
    </lineage>
</organism>
<evidence type="ECO:0000256" key="5">
    <source>
        <dbReference type="ARBA" id="ARBA00023002"/>
    </source>
</evidence>
<feature type="domain" description="Enoyl reductase (ER)" evidence="7">
    <location>
        <begin position="10"/>
        <end position="360"/>
    </location>
</feature>
<dbReference type="InterPro" id="IPR013154">
    <property type="entry name" value="ADH-like_N"/>
</dbReference>
<dbReference type="GO" id="GO:0016491">
    <property type="term" value="F:oxidoreductase activity"/>
    <property type="evidence" value="ECO:0007669"/>
    <property type="project" value="UniProtKB-KW"/>
</dbReference>
<dbReference type="PANTHER" id="PTHR43350">
    <property type="entry name" value="NAD-DEPENDENT ALCOHOL DEHYDROGENASE"/>
    <property type="match status" value="1"/>
</dbReference>
<evidence type="ECO:0000256" key="3">
    <source>
        <dbReference type="ARBA" id="ARBA00022723"/>
    </source>
</evidence>
<protein>
    <submittedName>
        <fullName evidence="8">Aryl-alcohol dehydrogenase</fullName>
    </submittedName>
</protein>
<name>A0A1H4Z4E4_RHOJO</name>
<dbReference type="AlphaFoldDB" id="A0A1H4Z4E4"/>
<evidence type="ECO:0000256" key="1">
    <source>
        <dbReference type="ARBA" id="ARBA00001947"/>
    </source>
</evidence>
<dbReference type="SMART" id="SM00829">
    <property type="entry name" value="PKS_ER"/>
    <property type="match status" value="1"/>
</dbReference>
<dbReference type="OrthoDB" id="334894at2"/>
<accession>A0A1H4Z4E4</accession>
<gene>
    <name evidence="8" type="ORF">SAMN04490220_3957</name>
</gene>
<dbReference type="InterPro" id="IPR020843">
    <property type="entry name" value="ER"/>
</dbReference>
<dbReference type="PROSITE" id="PS00059">
    <property type="entry name" value="ADH_ZINC"/>
    <property type="match status" value="1"/>
</dbReference>
<dbReference type="EMBL" id="FNTL01000004">
    <property type="protein sequence ID" value="SED25082.1"/>
    <property type="molecule type" value="Genomic_DNA"/>
</dbReference>
<dbReference type="PANTHER" id="PTHR43350:SF21">
    <property type="entry name" value="S-NITROSOMYCOTHIOL REDUCTASE MSCR"/>
    <property type="match status" value="1"/>
</dbReference>
<dbReference type="InterPro" id="IPR011032">
    <property type="entry name" value="GroES-like_sf"/>
</dbReference>
<dbReference type="Gene3D" id="3.40.50.720">
    <property type="entry name" value="NAD(P)-binding Rossmann-like Domain"/>
    <property type="match status" value="1"/>
</dbReference>
<dbReference type="InterPro" id="IPR002328">
    <property type="entry name" value="ADH_Zn_CS"/>
</dbReference>
<keyword evidence="4 6" id="KW-0862">Zinc</keyword>
<dbReference type="Pfam" id="PF00107">
    <property type="entry name" value="ADH_zinc_N"/>
    <property type="match status" value="1"/>
</dbReference>
<proteinExistence type="inferred from homology"/>
<dbReference type="Gene3D" id="3.90.180.10">
    <property type="entry name" value="Medium-chain alcohol dehydrogenases, catalytic domain"/>
    <property type="match status" value="1"/>
</dbReference>
<comment type="similarity">
    <text evidence="2 6">Belongs to the zinc-containing alcohol dehydrogenase family.</text>
</comment>